<dbReference type="RefSeq" id="WP_397217513.1">
    <property type="nucleotide sequence ID" value="NZ_JBGFSN010000010.1"/>
</dbReference>
<keyword evidence="3" id="KW-1185">Reference proteome</keyword>
<sequence>MNEENLLGSYLKARRMRMDAAQLGYPMRRRRTPGLRREEIAIRANVSTTWYTWLEQGRGGAPSAEVLERLARALALSKAEREHLFLLAQHRPPRVQFQETDVTPQLQRVLDALPLSPAFIKTADWQIVAWNHAATRIFTDYARLPVNRRNILWLVFCEEDVKSKIPDWDKVAGSLVASFRADLARTGASNHVKTLVQLLCDTNPQFRAFWASQDVSLHGAGLKKIQYPDAGMLTLEYTTLAVEGKPGLSMVIYNPATNDDFVLMQHLLRQSE</sequence>
<dbReference type="InterPro" id="IPR001387">
    <property type="entry name" value="Cro/C1-type_HTH"/>
</dbReference>
<gene>
    <name evidence="2" type="ORF">ABU178_18190</name>
</gene>
<accession>A0ABW7Q0H1</accession>
<dbReference type="InterPro" id="IPR010982">
    <property type="entry name" value="Lambda_DNA-bd_dom_sf"/>
</dbReference>
<dbReference type="Pfam" id="PF13560">
    <property type="entry name" value="HTH_31"/>
    <property type="match status" value="1"/>
</dbReference>
<dbReference type="CDD" id="cd00093">
    <property type="entry name" value="HTH_XRE"/>
    <property type="match status" value="1"/>
</dbReference>
<dbReference type="PANTHER" id="PTHR35010:SF2">
    <property type="entry name" value="BLL4672 PROTEIN"/>
    <property type="match status" value="1"/>
</dbReference>
<reference evidence="2 3" key="1">
    <citation type="submission" date="2024-08" db="EMBL/GenBank/DDBJ databases">
        <title>Pantoea ronii - a newly identified human opportunistic pathogen.</title>
        <authorList>
            <person name="Keidar-Friedman D."/>
            <person name="Sorek N."/>
            <person name="Leshin-Carmel D."/>
            <person name="Tsur A."/>
            <person name="Amsalem M."/>
            <person name="Tolkach D."/>
            <person name="Brosh-Nissimov T."/>
        </authorList>
    </citation>
    <scope>NUCLEOTIDE SEQUENCE [LARGE SCALE GENOMIC DNA]</scope>
    <source>
        <strain evidence="2 3">AA23256</strain>
    </source>
</reference>
<dbReference type="SUPFAM" id="SSF47413">
    <property type="entry name" value="lambda repressor-like DNA-binding domains"/>
    <property type="match status" value="1"/>
</dbReference>
<dbReference type="Gene3D" id="3.30.450.180">
    <property type="match status" value="1"/>
</dbReference>
<organism evidence="2 3">
    <name type="scientific">Pantoea osteomyelitidis</name>
    <dbReference type="NCBI Taxonomy" id="3230026"/>
    <lineage>
        <taxon>Bacteria</taxon>
        <taxon>Pseudomonadati</taxon>
        <taxon>Pseudomonadota</taxon>
        <taxon>Gammaproteobacteria</taxon>
        <taxon>Enterobacterales</taxon>
        <taxon>Erwiniaceae</taxon>
        <taxon>Pantoea</taxon>
    </lineage>
</organism>
<evidence type="ECO:0000313" key="2">
    <source>
        <dbReference type="EMBL" id="MFH8136082.1"/>
    </source>
</evidence>
<dbReference type="InterPro" id="IPR041413">
    <property type="entry name" value="MLTR_LBD"/>
</dbReference>
<dbReference type="SMART" id="SM00530">
    <property type="entry name" value="HTH_XRE"/>
    <property type="match status" value="1"/>
</dbReference>
<dbReference type="Proteomes" id="UP001611251">
    <property type="component" value="Unassembled WGS sequence"/>
</dbReference>
<dbReference type="PANTHER" id="PTHR35010">
    <property type="entry name" value="BLL4672 PROTEIN-RELATED"/>
    <property type="match status" value="1"/>
</dbReference>
<evidence type="ECO:0000313" key="3">
    <source>
        <dbReference type="Proteomes" id="UP001611251"/>
    </source>
</evidence>
<dbReference type="Gene3D" id="1.10.260.40">
    <property type="entry name" value="lambda repressor-like DNA-binding domains"/>
    <property type="match status" value="1"/>
</dbReference>
<dbReference type="Pfam" id="PF17765">
    <property type="entry name" value="MLTR_LBD"/>
    <property type="match status" value="1"/>
</dbReference>
<protein>
    <submittedName>
        <fullName evidence="2">Helix-turn-helix transcriptional regulator</fullName>
    </submittedName>
</protein>
<dbReference type="EMBL" id="JBGFSN010000010">
    <property type="protein sequence ID" value="MFH8136082.1"/>
    <property type="molecule type" value="Genomic_DNA"/>
</dbReference>
<proteinExistence type="predicted"/>
<comment type="caution">
    <text evidence="2">The sequence shown here is derived from an EMBL/GenBank/DDBJ whole genome shotgun (WGS) entry which is preliminary data.</text>
</comment>
<evidence type="ECO:0000259" key="1">
    <source>
        <dbReference type="SMART" id="SM00530"/>
    </source>
</evidence>
<name>A0ABW7Q0H1_9GAMM</name>
<feature type="domain" description="HTH cro/C1-type" evidence="1">
    <location>
        <begin position="10"/>
        <end position="81"/>
    </location>
</feature>